<dbReference type="InParanoid" id="A0A1S0TX12"/>
<organism evidence="2">
    <name type="scientific">Loa loa</name>
    <name type="common">Eye worm</name>
    <name type="synonym">Filaria loa</name>
    <dbReference type="NCBI Taxonomy" id="7209"/>
    <lineage>
        <taxon>Eukaryota</taxon>
        <taxon>Metazoa</taxon>
        <taxon>Ecdysozoa</taxon>
        <taxon>Nematoda</taxon>
        <taxon>Chromadorea</taxon>
        <taxon>Rhabditida</taxon>
        <taxon>Spirurina</taxon>
        <taxon>Spiruromorpha</taxon>
        <taxon>Filarioidea</taxon>
        <taxon>Onchocercidae</taxon>
        <taxon>Loa</taxon>
    </lineage>
</organism>
<dbReference type="RefSeq" id="XP_003142476.1">
    <property type="nucleotide sequence ID" value="XM_003142428.1"/>
</dbReference>
<proteinExistence type="predicted"/>
<reference evidence="2" key="1">
    <citation type="submission" date="2012-04" db="EMBL/GenBank/DDBJ databases">
        <title>The Genome Sequence of Loa loa.</title>
        <authorList>
            <consortium name="The Broad Institute Genome Sequencing Platform"/>
            <consortium name="Broad Institute Genome Sequencing Center for Infectious Disease"/>
            <person name="Nutman T.B."/>
            <person name="Fink D.L."/>
            <person name="Russ C."/>
            <person name="Young S."/>
            <person name="Zeng Q."/>
            <person name="Gargeya S."/>
            <person name="Alvarado L."/>
            <person name="Berlin A."/>
            <person name="Chapman S.B."/>
            <person name="Chen Z."/>
            <person name="Freedman E."/>
            <person name="Gellesch M."/>
            <person name="Goldberg J."/>
            <person name="Griggs A."/>
            <person name="Gujja S."/>
            <person name="Heilman E.R."/>
            <person name="Heiman D."/>
            <person name="Howarth C."/>
            <person name="Mehta T."/>
            <person name="Neiman D."/>
            <person name="Pearson M."/>
            <person name="Roberts A."/>
            <person name="Saif S."/>
            <person name="Shea T."/>
            <person name="Shenoy N."/>
            <person name="Sisk P."/>
            <person name="Stolte C."/>
            <person name="Sykes S."/>
            <person name="White J."/>
            <person name="Yandava C."/>
            <person name="Haas B."/>
            <person name="Henn M.R."/>
            <person name="Nusbaum C."/>
            <person name="Birren B."/>
        </authorList>
    </citation>
    <scope>NUCLEOTIDE SEQUENCE [LARGE SCALE GENOMIC DNA]</scope>
</reference>
<gene>
    <name evidence="2" type="ORF">LOAG_06893</name>
</gene>
<dbReference type="OMA" id="IRKWQSV"/>
<dbReference type="KEGG" id="loa:LOAG_06893"/>
<protein>
    <submittedName>
        <fullName evidence="2">Uncharacterized protein</fullName>
    </submittedName>
</protein>
<dbReference type="AlphaFoldDB" id="A0A1S0TX12"/>
<dbReference type="GeneID" id="9944312"/>
<feature type="region of interest" description="Disordered" evidence="1">
    <location>
        <begin position="34"/>
        <end position="65"/>
    </location>
</feature>
<accession>A0A1S0TX12</accession>
<dbReference type="OrthoDB" id="5823955at2759"/>
<sequence length="138" mass="16453">MKRFWKWVVDQKISTIRKWQSVVLHLDHDHEQDGRHLKPIGGSDDELERKQKQNSKIFQEENNHHRSSISLQDFDIEYGNEPIDFEEFFEESSVAIESALVGFHLVFEAKKFPFFTLKTDFSLSNYFNILLGKLHLYH</sequence>
<name>A0A1S0TX12_LOALO</name>
<evidence type="ECO:0000256" key="1">
    <source>
        <dbReference type="SAM" id="MobiDB-lite"/>
    </source>
</evidence>
<evidence type="ECO:0000313" key="2">
    <source>
        <dbReference type="EMBL" id="EFO21592.1"/>
    </source>
</evidence>
<dbReference type="EMBL" id="JH712110">
    <property type="protein sequence ID" value="EFO21592.1"/>
    <property type="molecule type" value="Genomic_DNA"/>
</dbReference>
<dbReference type="CTD" id="9944312"/>